<sequence>MDSKPKKISFFELIFKGVLSLTGLAIWILISDNYPTTFSVIGFPITIILGLAIGELNEALKKKYGEYSSVLCMFFLWGLVAIGSILIQLI</sequence>
<gene>
    <name evidence="2" type="ORF">UR34_C0011G0019</name>
</gene>
<accession>A0A0G0BY21</accession>
<keyword evidence="1" id="KW-1133">Transmembrane helix</keyword>
<keyword evidence="1" id="KW-0472">Membrane</keyword>
<name>A0A0G0BY21_9BACT</name>
<protein>
    <submittedName>
        <fullName evidence="2">Uncharacterized protein</fullName>
    </submittedName>
</protein>
<reference evidence="2 3" key="1">
    <citation type="journal article" date="2015" name="Nature">
        <title>rRNA introns, odd ribosomes, and small enigmatic genomes across a large radiation of phyla.</title>
        <authorList>
            <person name="Brown C.T."/>
            <person name="Hug L.A."/>
            <person name="Thomas B.C."/>
            <person name="Sharon I."/>
            <person name="Castelle C.J."/>
            <person name="Singh A."/>
            <person name="Wilkins M.J."/>
            <person name="Williams K.H."/>
            <person name="Banfield J.F."/>
        </authorList>
    </citation>
    <scope>NUCLEOTIDE SEQUENCE [LARGE SCALE GENOMIC DNA]</scope>
</reference>
<dbReference type="Proteomes" id="UP000034302">
    <property type="component" value="Unassembled WGS sequence"/>
</dbReference>
<evidence type="ECO:0000313" key="3">
    <source>
        <dbReference type="Proteomes" id="UP000034302"/>
    </source>
</evidence>
<feature type="transmembrane region" description="Helical" evidence="1">
    <location>
        <begin position="36"/>
        <end position="56"/>
    </location>
</feature>
<organism evidence="2 3">
    <name type="scientific">candidate division WS6 bacterium GW2011_GWC1_33_20</name>
    <dbReference type="NCBI Taxonomy" id="1619089"/>
    <lineage>
        <taxon>Bacteria</taxon>
        <taxon>Candidatus Dojkabacteria</taxon>
    </lineage>
</organism>
<keyword evidence="1" id="KW-0812">Transmembrane</keyword>
<evidence type="ECO:0000313" key="2">
    <source>
        <dbReference type="EMBL" id="KKP43765.1"/>
    </source>
</evidence>
<dbReference type="EMBL" id="LBOV01000011">
    <property type="protein sequence ID" value="KKP43765.1"/>
    <property type="molecule type" value="Genomic_DNA"/>
</dbReference>
<evidence type="ECO:0000256" key="1">
    <source>
        <dbReference type="SAM" id="Phobius"/>
    </source>
</evidence>
<proteinExistence type="predicted"/>
<feature type="transmembrane region" description="Helical" evidence="1">
    <location>
        <begin position="12"/>
        <end position="30"/>
    </location>
</feature>
<feature type="transmembrane region" description="Helical" evidence="1">
    <location>
        <begin position="68"/>
        <end position="89"/>
    </location>
</feature>
<dbReference type="AlphaFoldDB" id="A0A0G0BY21"/>
<comment type="caution">
    <text evidence="2">The sequence shown here is derived from an EMBL/GenBank/DDBJ whole genome shotgun (WGS) entry which is preliminary data.</text>
</comment>